<dbReference type="OrthoDB" id="5279542at2759"/>
<evidence type="ECO:0000313" key="2">
    <source>
        <dbReference type="EMBL" id="KIV88733.1"/>
    </source>
</evidence>
<dbReference type="RefSeq" id="XP_016220307.1">
    <property type="nucleotide sequence ID" value="XM_016373396.1"/>
</dbReference>
<sequence length="171" mass="18683">MTPPAPPTPTPTNPHLATSKHSQITASQTAILRCIGIIFGIAALGAQIAVARIDFFEIWISPESFVFISVSLVWNTAELLVRYKKSHGIHPGAHVALDLILCLGTFCAGLLQILINHWDGRAVAAGCLKFPLSLVHFVLLVYACKDTHQLRQRRKVAVVNEESIDLKTVGR</sequence>
<gene>
    <name evidence="2" type="ORF">PV10_08385</name>
</gene>
<dbReference type="VEuPathDB" id="FungiDB:PV10_08385"/>
<reference evidence="2 3" key="1">
    <citation type="submission" date="2015-01" db="EMBL/GenBank/DDBJ databases">
        <title>The Genome Sequence of Exophiala mesophila CBS40295.</title>
        <authorList>
            <consortium name="The Broad Institute Genomics Platform"/>
            <person name="Cuomo C."/>
            <person name="de Hoog S."/>
            <person name="Gorbushina A."/>
            <person name="Stielow B."/>
            <person name="Teixiera M."/>
            <person name="Abouelleil A."/>
            <person name="Chapman S.B."/>
            <person name="Priest M."/>
            <person name="Young S.K."/>
            <person name="Wortman J."/>
            <person name="Nusbaum C."/>
            <person name="Birren B."/>
        </authorList>
    </citation>
    <scope>NUCLEOTIDE SEQUENCE [LARGE SCALE GENOMIC DNA]</scope>
    <source>
        <strain evidence="2 3">CBS 40295</strain>
    </source>
</reference>
<protein>
    <recommendedName>
        <fullName evidence="4">MARVEL domain-containing protein</fullName>
    </recommendedName>
</protein>
<feature type="transmembrane region" description="Helical" evidence="1">
    <location>
        <begin position="121"/>
        <end position="144"/>
    </location>
</feature>
<keyword evidence="3" id="KW-1185">Reference proteome</keyword>
<proteinExistence type="predicted"/>
<dbReference type="GeneID" id="27326230"/>
<keyword evidence="1" id="KW-0812">Transmembrane</keyword>
<keyword evidence="1" id="KW-1133">Transmembrane helix</keyword>
<dbReference type="EMBL" id="KN847525">
    <property type="protein sequence ID" value="KIV88733.1"/>
    <property type="molecule type" value="Genomic_DNA"/>
</dbReference>
<feature type="transmembrane region" description="Helical" evidence="1">
    <location>
        <begin position="95"/>
        <end position="115"/>
    </location>
</feature>
<dbReference type="HOGENOM" id="CLU_1741586_0_0_1"/>
<name>A0A0D1ZPK5_EXOME</name>
<evidence type="ECO:0000256" key="1">
    <source>
        <dbReference type="SAM" id="Phobius"/>
    </source>
</evidence>
<accession>A0A0D1ZPK5</accession>
<organism evidence="2 3">
    <name type="scientific">Exophiala mesophila</name>
    <name type="common">Black yeast-like fungus</name>
    <dbReference type="NCBI Taxonomy" id="212818"/>
    <lineage>
        <taxon>Eukaryota</taxon>
        <taxon>Fungi</taxon>
        <taxon>Dikarya</taxon>
        <taxon>Ascomycota</taxon>
        <taxon>Pezizomycotina</taxon>
        <taxon>Eurotiomycetes</taxon>
        <taxon>Chaetothyriomycetidae</taxon>
        <taxon>Chaetothyriales</taxon>
        <taxon>Herpotrichiellaceae</taxon>
        <taxon>Exophiala</taxon>
    </lineage>
</organism>
<evidence type="ECO:0000313" key="3">
    <source>
        <dbReference type="Proteomes" id="UP000054302"/>
    </source>
</evidence>
<dbReference type="Proteomes" id="UP000054302">
    <property type="component" value="Unassembled WGS sequence"/>
</dbReference>
<feature type="transmembrane region" description="Helical" evidence="1">
    <location>
        <begin position="30"/>
        <end position="53"/>
    </location>
</feature>
<keyword evidence="1" id="KW-0472">Membrane</keyword>
<evidence type="ECO:0008006" key="4">
    <source>
        <dbReference type="Google" id="ProtNLM"/>
    </source>
</evidence>
<dbReference type="AlphaFoldDB" id="A0A0D1ZPK5"/>